<accession>B9LN16</accession>
<feature type="transmembrane region" description="Helical" evidence="1">
    <location>
        <begin position="90"/>
        <end position="111"/>
    </location>
</feature>
<name>B9LN16_HALLT</name>
<feature type="transmembrane region" description="Helical" evidence="1">
    <location>
        <begin position="373"/>
        <end position="395"/>
    </location>
</feature>
<dbReference type="Gene3D" id="1.20.210.10">
    <property type="entry name" value="Cytochrome c oxidase-like, subunit I domain"/>
    <property type="match status" value="1"/>
</dbReference>
<dbReference type="AlphaFoldDB" id="B9LN16"/>
<dbReference type="SUPFAM" id="SSF81442">
    <property type="entry name" value="Cytochrome c oxidase subunit I-like"/>
    <property type="match status" value="1"/>
</dbReference>
<feature type="transmembrane region" description="Helical" evidence="1">
    <location>
        <begin position="117"/>
        <end position="140"/>
    </location>
</feature>
<keyword evidence="1" id="KW-1133">Transmembrane helix</keyword>
<feature type="transmembrane region" description="Helical" evidence="1">
    <location>
        <begin position="152"/>
        <end position="171"/>
    </location>
</feature>
<feature type="transmembrane region" description="Helical" evidence="1">
    <location>
        <begin position="330"/>
        <end position="352"/>
    </location>
</feature>
<feature type="transmembrane region" description="Helical" evidence="1">
    <location>
        <begin position="191"/>
        <end position="212"/>
    </location>
</feature>
<feature type="transmembrane region" description="Helical" evidence="1">
    <location>
        <begin position="23"/>
        <end position="42"/>
    </location>
</feature>
<dbReference type="HOGENOM" id="CLU_034656_1_0_2"/>
<dbReference type="eggNOG" id="arCOG06270">
    <property type="taxonomic scope" value="Archaea"/>
</dbReference>
<evidence type="ECO:0000313" key="2">
    <source>
        <dbReference type="EMBL" id="ACM56754.1"/>
    </source>
</evidence>
<dbReference type="InterPro" id="IPR036927">
    <property type="entry name" value="Cyt_c_oxase-like_su1_sf"/>
</dbReference>
<keyword evidence="1" id="KW-0812">Transmembrane</keyword>
<feature type="transmembrane region" description="Helical" evidence="1">
    <location>
        <begin position="415"/>
        <end position="440"/>
    </location>
</feature>
<feature type="transmembrane region" description="Helical" evidence="1">
    <location>
        <begin position="287"/>
        <end position="310"/>
    </location>
</feature>
<dbReference type="Proteomes" id="UP000000740">
    <property type="component" value="Chromosome 1"/>
</dbReference>
<reference evidence="2 3" key="1">
    <citation type="journal article" date="2016" name="Stand. Genomic Sci.">
        <title>Complete genome sequence of the Antarctic Halorubrum lacusprofundi type strain ACAM 34.</title>
        <authorList>
            <person name="Anderson I.J."/>
            <person name="DasSarma P."/>
            <person name="Lucas S."/>
            <person name="Copeland A."/>
            <person name="Lapidus A."/>
            <person name="Del Rio T.G."/>
            <person name="Tice H."/>
            <person name="Dalin E."/>
            <person name="Bruce D.C."/>
            <person name="Goodwin L."/>
            <person name="Pitluck S."/>
            <person name="Sims D."/>
            <person name="Brettin T.S."/>
            <person name="Detter J.C."/>
            <person name="Han C.S."/>
            <person name="Larimer F."/>
            <person name="Hauser L."/>
            <person name="Land M."/>
            <person name="Ivanova N."/>
            <person name="Richardson P."/>
            <person name="Cavicchioli R."/>
            <person name="DasSarma S."/>
            <person name="Woese C.R."/>
            <person name="Kyrpides N.C."/>
        </authorList>
    </citation>
    <scope>NUCLEOTIDE SEQUENCE [LARGE SCALE GENOMIC DNA]</scope>
    <source>
        <strain evidence="3">ATCC 49239 / DSM 5036 / JCM 8891 / ACAM 34</strain>
    </source>
</reference>
<dbReference type="RefSeq" id="WP_015909899.1">
    <property type="nucleotide sequence ID" value="NC_012029.1"/>
</dbReference>
<proteinExistence type="predicted"/>
<keyword evidence="1" id="KW-0472">Membrane</keyword>
<dbReference type="KEGG" id="hla:Hlac_1160"/>
<feature type="transmembrane region" description="Helical" evidence="1">
    <location>
        <begin position="54"/>
        <end position="78"/>
    </location>
</feature>
<feature type="transmembrane region" description="Helical" evidence="1">
    <location>
        <begin position="255"/>
        <end position="275"/>
    </location>
</feature>
<organism evidence="2 3">
    <name type="scientific">Halorubrum lacusprofundi (strain ATCC 49239 / DSM 5036 / JCM 8891 / ACAM 34)</name>
    <dbReference type="NCBI Taxonomy" id="416348"/>
    <lineage>
        <taxon>Archaea</taxon>
        <taxon>Methanobacteriati</taxon>
        <taxon>Methanobacteriota</taxon>
        <taxon>Stenosarchaea group</taxon>
        <taxon>Halobacteria</taxon>
        <taxon>Halobacteriales</taxon>
        <taxon>Haloferacaceae</taxon>
        <taxon>Halorubrum</taxon>
    </lineage>
</organism>
<dbReference type="GeneID" id="7400969"/>
<dbReference type="EMBL" id="CP001365">
    <property type="protein sequence ID" value="ACM56754.1"/>
    <property type="molecule type" value="Genomic_DNA"/>
</dbReference>
<gene>
    <name evidence="2" type="ordered locus">Hlac_1160</name>
</gene>
<evidence type="ECO:0000313" key="3">
    <source>
        <dbReference type="Proteomes" id="UP000000740"/>
    </source>
</evidence>
<sequence>MRGVPGDLTTSTRPPTTIPLRHFLVALAFLVAGGALALLRVAGLAGTGPGLDGIAVAHLLLVGWVCLTIIGAMTQFVPVWSGVEIHSERLATLQLVAVAVGVAGFATGLWLGRLADAALMAGVMVVGIAVFAYNLARTLWRARPFDTTETHFALAVGFLALAAVFGGTLAADYRWGVLVGTGLSRAAVVDAHVTLAVLGAVVTTVIGALYQLGPMFTQTDALSVETRAARIETAAYPVGVLALAAGRLVEQSVVATLGGLLVAGGVAVAGAVLLRRIRDATGAATPMLSRYAVVGVATLAWSATALATWIRTPLGAGVRFGHPATGPVLLGALVGFVVVGSLYHVVPFIVWLDRYADRVGLERVPAIDDLYDARVATVDLAATLGGAVLILAAAVSPAIASIGTDGVLDAGTGGLVRALGGALVGGGALLFAGNMLGTVIRHGGVEMVRRSAVDSEASDTPER</sequence>
<evidence type="ECO:0000256" key="1">
    <source>
        <dbReference type="SAM" id="Phobius"/>
    </source>
</evidence>
<evidence type="ECO:0008006" key="4">
    <source>
        <dbReference type="Google" id="ProtNLM"/>
    </source>
</evidence>
<protein>
    <recommendedName>
        <fullName evidence="4">Cytochrome oxidase subunit I profile domain-containing protein</fullName>
    </recommendedName>
</protein>
<keyword evidence="3" id="KW-1185">Reference proteome</keyword>